<organism evidence="16 17">
    <name type="scientific">Candidatus Nealsonbacteria bacterium CG23_combo_of_CG06-09_8_20_14_all_38_19</name>
    <dbReference type="NCBI Taxonomy" id="1974721"/>
    <lineage>
        <taxon>Bacteria</taxon>
        <taxon>Candidatus Nealsoniibacteriota</taxon>
    </lineage>
</organism>
<keyword evidence="3" id="KW-1003">Cell membrane</keyword>
<dbReference type="InterPro" id="IPR012338">
    <property type="entry name" value="Beta-lactam/transpept-like"/>
</dbReference>
<dbReference type="NCBIfam" id="TIGR03423">
    <property type="entry name" value="pbp2_mrdA"/>
    <property type="match status" value="1"/>
</dbReference>
<dbReference type="Pfam" id="PF00905">
    <property type="entry name" value="Transpeptidase"/>
    <property type="match status" value="1"/>
</dbReference>
<evidence type="ECO:0000256" key="8">
    <source>
        <dbReference type="ARBA" id="ARBA00022960"/>
    </source>
</evidence>
<dbReference type="GO" id="GO:0008658">
    <property type="term" value="F:penicillin binding"/>
    <property type="evidence" value="ECO:0007669"/>
    <property type="project" value="InterPro"/>
</dbReference>
<evidence type="ECO:0000259" key="15">
    <source>
        <dbReference type="Pfam" id="PF03717"/>
    </source>
</evidence>
<evidence type="ECO:0000256" key="7">
    <source>
        <dbReference type="ARBA" id="ARBA00022801"/>
    </source>
</evidence>
<evidence type="ECO:0000313" key="17">
    <source>
        <dbReference type="Proteomes" id="UP000230273"/>
    </source>
</evidence>
<gene>
    <name evidence="16" type="primary">mrdA</name>
    <name evidence="16" type="ORF">COX36_02360</name>
</gene>
<dbReference type="Gene3D" id="3.90.1310.10">
    <property type="entry name" value="Penicillin-binding protein 2a (Domain 2)"/>
    <property type="match status" value="1"/>
</dbReference>
<accession>A0A2G9YWN9</accession>
<keyword evidence="5" id="KW-0645">Protease</keyword>
<evidence type="ECO:0000256" key="1">
    <source>
        <dbReference type="ARBA" id="ARBA00004167"/>
    </source>
</evidence>
<dbReference type="PANTHER" id="PTHR30627">
    <property type="entry name" value="PEPTIDOGLYCAN D,D-TRANSPEPTIDASE"/>
    <property type="match status" value="1"/>
</dbReference>
<evidence type="ECO:0000256" key="4">
    <source>
        <dbReference type="ARBA" id="ARBA00022519"/>
    </source>
</evidence>
<evidence type="ECO:0000256" key="9">
    <source>
        <dbReference type="ARBA" id="ARBA00022984"/>
    </source>
</evidence>
<evidence type="ECO:0000313" key="16">
    <source>
        <dbReference type="EMBL" id="PIP23630.1"/>
    </source>
</evidence>
<dbReference type="GO" id="GO:0005886">
    <property type="term" value="C:plasma membrane"/>
    <property type="evidence" value="ECO:0007669"/>
    <property type="project" value="UniProtKB-SubCell"/>
</dbReference>
<dbReference type="SUPFAM" id="SSF56601">
    <property type="entry name" value="beta-lactamase/transpeptidase-like"/>
    <property type="match status" value="1"/>
</dbReference>
<comment type="caution">
    <text evidence="16">The sequence shown here is derived from an EMBL/GenBank/DDBJ whole genome shotgun (WGS) entry which is preliminary data.</text>
</comment>
<evidence type="ECO:0000259" key="14">
    <source>
        <dbReference type="Pfam" id="PF00905"/>
    </source>
</evidence>
<dbReference type="GO" id="GO:0009002">
    <property type="term" value="F:serine-type D-Ala-D-Ala carboxypeptidase activity"/>
    <property type="evidence" value="ECO:0007669"/>
    <property type="project" value="InterPro"/>
</dbReference>
<keyword evidence="9" id="KW-0573">Peptidoglycan synthesis</keyword>
<protein>
    <submittedName>
        <fullName evidence="16">Penicillin-binding protein 2</fullName>
    </submittedName>
</protein>
<dbReference type="Gene3D" id="3.40.710.10">
    <property type="entry name" value="DD-peptidase/beta-lactamase superfamily"/>
    <property type="match status" value="1"/>
</dbReference>
<keyword evidence="10 13" id="KW-1133">Transmembrane helix</keyword>
<dbReference type="EMBL" id="PCRP01000036">
    <property type="protein sequence ID" value="PIP23630.1"/>
    <property type="molecule type" value="Genomic_DNA"/>
</dbReference>
<dbReference type="GO" id="GO:0008360">
    <property type="term" value="P:regulation of cell shape"/>
    <property type="evidence" value="ECO:0007669"/>
    <property type="project" value="UniProtKB-KW"/>
</dbReference>
<dbReference type="GO" id="GO:0071972">
    <property type="term" value="F:peptidoglycan L,D-transpeptidase activity"/>
    <property type="evidence" value="ECO:0007669"/>
    <property type="project" value="TreeGrafter"/>
</dbReference>
<evidence type="ECO:0000256" key="10">
    <source>
        <dbReference type="ARBA" id="ARBA00022989"/>
    </source>
</evidence>
<dbReference type="InterPro" id="IPR017790">
    <property type="entry name" value="Penicillin-binding_protein_2"/>
</dbReference>
<comment type="subcellular location">
    <subcellularLocation>
        <location evidence="2">Cell membrane</location>
    </subcellularLocation>
    <subcellularLocation>
        <location evidence="1">Membrane</location>
        <topology evidence="1">Single-pass membrane protein</topology>
    </subcellularLocation>
</comment>
<keyword evidence="11 13" id="KW-0472">Membrane</keyword>
<name>A0A2G9YWN9_9BACT</name>
<keyword evidence="7" id="KW-0378">Hydrolase</keyword>
<dbReference type="Proteomes" id="UP000230273">
    <property type="component" value="Unassembled WGS sequence"/>
</dbReference>
<keyword evidence="4" id="KW-0997">Cell inner membrane</keyword>
<keyword evidence="12" id="KW-0961">Cell wall biogenesis/degradation</keyword>
<reference evidence="16 17" key="1">
    <citation type="submission" date="2017-09" db="EMBL/GenBank/DDBJ databases">
        <title>Depth-based differentiation of microbial function through sediment-hosted aquifers and enrichment of novel symbionts in the deep terrestrial subsurface.</title>
        <authorList>
            <person name="Probst A.J."/>
            <person name="Ladd B."/>
            <person name="Jarett J.K."/>
            <person name="Geller-Mcgrath D.E."/>
            <person name="Sieber C.M."/>
            <person name="Emerson J.B."/>
            <person name="Anantharaman K."/>
            <person name="Thomas B.C."/>
            <person name="Malmstrom R."/>
            <person name="Stieglmeier M."/>
            <person name="Klingl A."/>
            <person name="Woyke T."/>
            <person name="Ryan C.M."/>
            <person name="Banfield J.F."/>
        </authorList>
    </citation>
    <scope>NUCLEOTIDE SEQUENCE [LARGE SCALE GENOMIC DNA]</scope>
    <source>
        <strain evidence="16">CG23_combo_of_CG06-09_8_20_14_all_38_19</strain>
    </source>
</reference>
<dbReference type="GO" id="GO:0071555">
    <property type="term" value="P:cell wall organization"/>
    <property type="evidence" value="ECO:0007669"/>
    <property type="project" value="UniProtKB-KW"/>
</dbReference>
<evidence type="ECO:0000256" key="12">
    <source>
        <dbReference type="ARBA" id="ARBA00023316"/>
    </source>
</evidence>
<dbReference type="InterPro" id="IPR050515">
    <property type="entry name" value="Beta-lactam/transpept"/>
</dbReference>
<dbReference type="InterPro" id="IPR001460">
    <property type="entry name" value="PCN-bd_Tpept"/>
</dbReference>
<evidence type="ECO:0000256" key="11">
    <source>
        <dbReference type="ARBA" id="ARBA00023136"/>
    </source>
</evidence>
<evidence type="ECO:0000256" key="2">
    <source>
        <dbReference type="ARBA" id="ARBA00004236"/>
    </source>
</evidence>
<dbReference type="InterPro" id="IPR036138">
    <property type="entry name" value="PBP_dimer_sf"/>
</dbReference>
<evidence type="ECO:0000256" key="5">
    <source>
        <dbReference type="ARBA" id="ARBA00022670"/>
    </source>
</evidence>
<feature type="domain" description="Penicillin-binding protein dimerisation" evidence="15">
    <location>
        <begin position="95"/>
        <end position="263"/>
    </location>
</feature>
<dbReference type="GO" id="GO:0009252">
    <property type="term" value="P:peptidoglycan biosynthetic process"/>
    <property type="evidence" value="ECO:0007669"/>
    <property type="project" value="UniProtKB-KW"/>
</dbReference>
<dbReference type="PANTHER" id="PTHR30627:SF2">
    <property type="entry name" value="PEPTIDOGLYCAN D,D-TRANSPEPTIDASE MRDA"/>
    <property type="match status" value="1"/>
</dbReference>
<sequence length="643" mass="73002">MNPHLKNLKVRFAHHQEVEPHEVLLDTLAHRKEAELGISEKRFEVPLSQKSLKGFFFGFLILGILLFLRTFQLEILDREKYILLAKENRFRGYYIRAERGVIYDRYMNQLVLNKPSFDLVLEKRDFPEKEEDKEIILEIVSKILNKPLEDLKKQIDETKGYKVLISENVSHETLILLEAKIKELSGFTIEKNTVRDYKDSQIFAHILGYTGKISPEELKIFKDHSISDYIGKAGLERFYEEVLRGKSGIFQVEKDARGNQKSEQLVQTAESGKNLVLYLDSKLQKKSTEALEKSLKSIEAKKGVVVAMDPKTGGILSLVSLPSYDNNIFSTGSLDEEIQKIFQDPLNPMFNRVIAGEYLTGSTIKPLMASAILQEKLISPQTQIYDKGLIEVQHEYDPEITYTYRDWMPHGWVDIRKAIAVSCNVYFYTLGGGYEGQEGLGVDRIKEYLGLFGWGQKTGIDLPQESEGFLPDPIWKEEVLKEPWTLGNTYHLSIGQGYLRITPIQVVASFAAIANGGKLLEPHVVKEIISGSPNSQSSVEKIEPRIIRENFIDAANLKIVREGMRGGVTYGSSVMLNDLPVTAAAKTGTAQTSEPDHYNNWVTVFAPYEDPEIVLTVMIEDVKDLQVAALPVAKEILEWYFNR</sequence>
<evidence type="ECO:0000256" key="13">
    <source>
        <dbReference type="SAM" id="Phobius"/>
    </source>
</evidence>
<feature type="domain" description="Penicillin-binding protein transpeptidase" evidence="14">
    <location>
        <begin position="303"/>
        <end position="637"/>
    </location>
</feature>
<dbReference type="InterPro" id="IPR005311">
    <property type="entry name" value="PBP_dimer"/>
</dbReference>
<evidence type="ECO:0000256" key="6">
    <source>
        <dbReference type="ARBA" id="ARBA00022692"/>
    </source>
</evidence>
<dbReference type="SUPFAM" id="SSF56519">
    <property type="entry name" value="Penicillin binding protein dimerisation domain"/>
    <property type="match status" value="1"/>
</dbReference>
<feature type="transmembrane region" description="Helical" evidence="13">
    <location>
        <begin position="51"/>
        <end position="71"/>
    </location>
</feature>
<keyword evidence="8" id="KW-0133">Cell shape</keyword>
<evidence type="ECO:0000256" key="3">
    <source>
        <dbReference type="ARBA" id="ARBA00022475"/>
    </source>
</evidence>
<dbReference type="Pfam" id="PF03717">
    <property type="entry name" value="PBP_dimer"/>
    <property type="match status" value="1"/>
</dbReference>
<dbReference type="AlphaFoldDB" id="A0A2G9YWN9"/>
<dbReference type="GO" id="GO:0006508">
    <property type="term" value="P:proteolysis"/>
    <property type="evidence" value="ECO:0007669"/>
    <property type="project" value="UniProtKB-KW"/>
</dbReference>
<proteinExistence type="predicted"/>
<keyword evidence="6 13" id="KW-0812">Transmembrane</keyword>